<keyword evidence="1" id="KW-0808">Transferase</keyword>
<evidence type="ECO:0000313" key="8">
    <source>
        <dbReference type="Proteomes" id="UP000813463"/>
    </source>
</evidence>
<keyword evidence="8" id="KW-1185">Reference proteome</keyword>
<dbReference type="Pfam" id="PF00665">
    <property type="entry name" value="rve"/>
    <property type="match status" value="1"/>
</dbReference>
<dbReference type="InterPro" id="IPR036397">
    <property type="entry name" value="RNaseH_sf"/>
</dbReference>
<evidence type="ECO:0000256" key="3">
    <source>
        <dbReference type="ARBA" id="ARBA00022722"/>
    </source>
</evidence>
<dbReference type="Pfam" id="PF17921">
    <property type="entry name" value="Integrase_H2C2"/>
    <property type="match status" value="1"/>
</dbReference>
<evidence type="ECO:0000256" key="4">
    <source>
        <dbReference type="ARBA" id="ARBA00022759"/>
    </source>
</evidence>
<dbReference type="Pfam" id="PF13456">
    <property type="entry name" value="RVT_3"/>
    <property type="match status" value="1"/>
</dbReference>
<dbReference type="CDD" id="cd09279">
    <property type="entry name" value="RNase_HI_like"/>
    <property type="match status" value="1"/>
</dbReference>
<dbReference type="PANTHER" id="PTHR48475:SF2">
    <property type="entry name" value="RIBONUCLEASE H"/>
    <property type="match status" value="1"/>
</dbReference>
<evidence type="ECO:0000256" key="6">
    <source>
        <dbReference type="ARBA" id="ARBA00022918"/>
    </source>
</evidence>
<accession>A0ABM3RR42</accession>
<evidence type="ECO:0000256" key="2">
    <source>
        <dbReference type="ARBA" id="ARBA00022695"/>
    </source>
</evidence>
<dbReference type="GeneID" id="130459141"/>
<keyword evidence="6" id="KW-0695">RNA-directed DNA polymerase</keyword>
<reference evidence="8" key="1">
    <citation type="journal article" date="2021" name="Nat. Commun.">
        <title>Genomic analyses provide insights into spinach domestication and the genetic basis of agronomic traits.</title>
        <authorList>
            <person name="Cai X."/>
            <person name="Sun X."/>
            <person name="Xu C."/>
            <person name="Sun H."/>
            <person name="Wang X."/>
            <person name="Ge C."/>
            <person name="Zhang Z."/>
            <person name="Wang Q."/>
            <person name="Fei Z."/>
            <person name="Jiao C."/>
            <person name="Wang Q."/>
        </authorList>
    </citation>
    <scope>NUCLEOTIDE SEQUENCE [LARGE SCALE GENOMIC DNA]</scope>
    <source>
        <strain evidence="8">cv. Varoflay</strain>
    </source>
</reference>
<dbReference type="RefSeq" id="XP_056698074.1">
    <property type="nucleotide sequence ID" value="XM_056842096.1"/>
</dbReference>
<dbReference type="SUPFAM" id="SSF53098">
    <property type="entry name" value="Ribonuclease H-like"/>
    <property type="match status" value="2"/>
</dbReference>
<evidence type="ECO:0000256" key="1">
    <source>
        <dbReference type="ARBA" id="ARBA00022679"/>
    </source>
</evidence>
<dbReference type="InterPro" id="IPR041373">
    <property type="entry name" value="RT_RNaseH"/>
</dbReference>
<dbReference type="InterPro" id="IPR043128">
    <property type="entry name" value="Rev_trsase/Diguanyl_cyclase"/>
</dbReference>
<name>A0ABM3RR42_SPIOL</name>
<dbReference type="PANTHER" id="PTHR48475">
    <property type="entry name" value="RIBONUCLEASE H"/>
    <property type="match status" value="1"/>
</dbReference>
<feature type="domain" description="Integrase catalytic" evidence="7">
    <location>
        <begin position="388"/>
        <end position="547"/>
    </location>
</feature>
<keyword evidence="4" id="KW-0255">Endonuclease</keyword>
<keyword evidence="5" id="KW-0378">Hydrolase</keyword>
<reference evidence="9" key="2">
    <citation type="submission" date="2025-08" db="UniProtKB">
        <authorList>
            <consortium name="RefSeq"/>
        </authorList>
    </citation>
    <scope>IDENTIFICATION</scope>
    <source>
        <tissue evidence="9">Leaf</tissue>
    </source>
</reference>
<dbReference type="Pfam" id="PF17917">
    <property type="entry name" value="RT_RNaseH"/>
    <property type="match status" value="1"/>
</dbReference>
<dbReference type="InterPro" id="IPR041588">
    <property type="entry name" value="Integrase_H2C2"/>
</dbReference>
<proteinExistence type="predicted"/>
<dbReference type="SUPFAM" id="SSF56672">
    <property type="entry name" value="DNA/RNA polymerases"/>
    <property type="match status" value="1"/>
</dbReference>
<dbReference type="Proteomes" id="UP000813463">
    <property type="component" value="Chromosome 4"/>
</dbReference>
<evidence type="ECO:0000256" key="5">
    <source>
        <dbReference type="ARBA" id="ARBA00022801"/>
    </source>
</evidence>
<evidence type="ECO:0000259" key="7">
    <source>
        <dbReference type="PROSITE" id="PS50994"/>
    </source>
</evidence>
<dbReference type="Gene3D" id="3.30.420.10">
    <property type="entry name" value="Ribonuclease H-like superfamily/Ribonuclease H"/>
    <property type="match status" value="2"/>
</dbReference>
<gene>
    <name evidence="9" type="primary">LOC130459141</name>
</gene>
<dbReference type="PROSITE" id="PS50994">
    <property type="entry name" value="INTEGRASE"/>
    <property type="match status" value="1"/>
</dbReference>
<sequence length="774" mass="88064">MPFGLKNAPTTFQQRINTVFSKQLGQNIEASIDDMIVKEREVVQMPAYFVSHVLQNAELRYPTVEKFGLALFLARKKLRPYFLAHRLVVYNDHPLKLPFTKLEAAGRMLNWAIKLNAFDISYEPRKAIKGQALADFIVGMTRPNFPRDRMTLWTVLVDDSSTQNGCGVGIIFQSPEGDTYEYAMHFKFQASNNELEYEALLCGIQMWKAVGAEEILALPDSQLVVHQVNRDYEARDPTMIKYMNVVHQEVEHLKIFKVKQVPRSENNQADALSKLVSSASCDTPRHVFCEVLDQKSIEQNETEVLDRMSTWMDNIINFKMNGEILEDLHQGLCSSHIGGRALAVKALRTGYYLPTLREYALSLVKRCDKCQRFSHLIHRPAQILTPITSPIPFSKWGMDLLGPYIAAPGGRSCVVVVVDYFTKWVEAEALRNINTYDVKAFIWVNIITRFGVPQSIVFYNGPQFETPKLREWLVEHGIAGHFASVGRPQANGQVKSFNKIIYEGMKRKLDEAKGLWEDELPNFLWSIRITAKNSTGETPFLLAYGGEAVLPIEMCEPMLRVMLYDEKANREMMKVALDFWPEVRGNASMRQQLYKLRMGESITKSHRVLTFCNHAAATISTLPSSMLRLLNCNCMSNFGAINSNWIFMGLQNNSRKEGPEQETNSSENLRSDECIMPICLLKRKQMVLVVDEENANEKLVMYNFVEEDFKDIVVHGIPETFGFGGSFMETLVSPHCTNEAVFSTLGQLRILIMILTDTYMTVPSRSEELLAANS</sequence>
<dbReference type="Gene3D" id="1.10.340.70">
    <property type="match status" value="1"/>
</dbReference>
<dbReference type="InterPro" id="IPR043502">
    <property type="entry name" value="DNA/RNA_pol_sf"/>
</dbReference>
<dbReference type="Gene3D" id="3.30.70.270">
    <property type="match status" value="1"/>
</dbReference>
<keyword evidence="3" id="KW-0540">Nuclease</keyword>
<protein>
    <recommendedName>
        <fullName evidence="7">Integrase catalytic domain-containing protein</fullName>
    </recommendedName>
</protein>
<organism evidence="8 9">
    <name type="scientific">Spinacia oleracea</name>
    <name type="common">Spinach</name>
    <dbReference type="NCBI Taxonomy" id="3562"/>
    <lineage>
        <taxon>Eukaryota</taxon>
        <taxon>Viridiplantae</taxon>
        <taxon>Streptophyta</taxon>
        <taxon>Embryophyta</taxon>
        <taxon>Tracheophyta</taxon>
        <taxon>Spermatophyta</taxon>
        <taxon>Magnoliopsida</taxon>
        <taxon>eudicotyledons</taxon>
        <taxon>Gunneridae</taxon>
        <taxon>Pentapetalae</taxon>
        <taxon>Caryophyllales</taxon>
        <taxon>Chenopodiaceae</taxon>
        <taxon>Chenopodioideae</taxon>
        <taxon>Anserineae</taxon>
        <taxon>Spinacia</taxon>
    </lineage>
</organism>
<dbReference type="InterPro" id="IPR001584">
    <property type="entry name" value="Integrase_cat-core"/>
</dbReference>
<dbReference type="InterPro" id="IPR012337">
    <property type="entry name" value="RNaseH-like_sf"/>
</dbReference>
<keyword evidence="2" id="KW-0548">Nucleotidyltransferase</keyword>
<dbReference type="InterPro" id="IPR002156">
    <property type="entry name" value="RNaseH_domain"/>
</dbReference>
<evidence type="ECO:0000313" key="9">
    <source>
        <dbReference type="RefSeq" id="XP_056698074.1"/>
    </source>
</evidence>